<protein>
    <submittedName>
        <fullName evidence="1">YesU family protein</fullName>
    </submittedName>
</protein>
<sequence>MTEVLYTNPLTTPEDVAGFRMEGDGAASFPRGRMRLESLRRPEDGQAANIVFWCPETVGPGVEISWNFWPVHEPGLCILFFAARGRGGEDLFDDRLAVRTGPYDQYHSGDIDAYHVSYFRRMWAPERAFHTANLRKSHGFHLVAQGADPLPDVLDAKGPYRMALRHADDEITFAIDDVVSFRWRDDGTLGGPPHGAGKIGFRQMAPMIAEYADLTVARA</sequence>
<dbReference type="SUPFAM" id="SSF49899">
    <property type="entry name" value="Concanavalin A-like lectins/glucanases"/>
    <property type="match status" value="1"/>
</dbReference>
<comment type="caution">
    <text evidence="1">The sequence shown here is derived from an EMBL/GenBank/DDBJ whole genome shotgun (WGS) entry which is preliminary data.</text>
</comment>
<dbReference type="EMBL" id="BAABGN010000012">
    <property type="protein sequence ID" value="GAA4427756.1"/>
    <property type="molecule type" value="Genomic_DNA"/>
</dbReference>
<dbReference type="InterPro" id="IPR013320">
    <property type="entry name" value="ConA-like_dom_sf"/>
</dbReference>
<dbReference type="Pfam" id="PF09224">
    <property type="entry name" value="DUF1961"/>
    <property type="match status" value="1"/>
</dbReference>
<evidence type="ECO:0000313" key="1">
    <source>
        <dbReference type="EMBL" id="GAA4427756.1"/>
    </source>
</evidence>
<gene>
    <name evidence="1" type="ORF">GCM10023169_28080</name>
</gene>
<organism evidence="1 2">
    <name type="scientific">Georgenia halophila</name>
    <dbReference type="NCBI Taxonomy" id="620889"/>
    <lineage>
        <taxon>Bacteria</taxon>
        <taxon>Bacillati</taxon>
        <taxon>Actinomycetota</taxon>
        <taxon>Actinomycetes</taxon>
        <taxon>Micrococcales</taxon>
        <taxon>Bogoriellaceae</taxon>
        <taxon>Georgenia</taxon>
    </lineage>
</organism>
<dbReference type="InterPro" id="IPR015305">
    <property type="entry name" value="DUF1961"/>
</dbReference>
<evidence type="ECO:0000313" key="2">
    <source>
        <dbReference type="Proteomes" id="UP001500622"/>
    </source>
</evidence>
<proteinExistence type="predicted"/>
<keyword evidence="2" id="KW-1185">Reference proteome</keyword>
<reference evidence="2" key="1">
    <citation type="journal article" date="2019" name="Int. J. Syst. Evol. Microbiol.">
        <title>The Global Catalogue of Microorganisms (GCM) 10K type strain sequencing project: providing services to taxonomists for standard genome sequencing and annotation.</title>
        <authorList>
            <consortium name="The Broad Institute Genomics Platform"/>
            <consortium name="The Broad Institute Genome Sequencing Center for Infectious Disease"/>
            <person name="Wu L."/>
            <person name="Ma J."/>
        </authorList>
    </citation>
    <scope>NUCLEOTIDE SEQUENCE [LARGE SCALE GENOMIC DNA]</scope>
    <source>
        <strain evidence="2">JCM 17810</strain>
    </source>
</reference>
<dbReference type="RefSeq" id="WP_345216903.1">
    <property type="nucleotide sequence ID" value="NZ_BAABGN010000012.1"/>
</dbReference>
<dbReference type="Proteomes" id="UP001500622">
    <property type="component" value="Unassembled WGS sequence"/>
</dbReference>
<name>A0ABP8LF68_9MICO</name>
<accession>A0ABP8LF68</accession>
<dbReference type="Gene3D" id="2.60.120.200">
    <property type="match status" value="1"/>
</dbReference>